<sequence>MKFFLLTMVLQAIAASGAASSISSEENQDKFASDYLIRFYNFDPKNIPMTKMKVNTNFMEKKIQEMQQFMGLNVTGKLDKSTLDMMRRPRCGMPDVHQFTTMQGRPVWKKYFITYRINNYTPDMKREDVDYTIQKAFQVWSNVTTLKFKRVNTGEADIMIHFVLGAHGDFSPFDGRGGVAAHAYGPGPGIGGDAHFDEAEFWTKNYRGTNLFLVAVHEFGHSLGLGHSNDRKAIMFPTLSYVDLNSFPLSPDDIRGIQSLYGGPEKDKPSLNPNTGGSAACDPNMKFDAITTVENKIFFFKDRFFWSKLPTSPKSNASLISSLWPTLPSGIQAAYEIGDLEKKFFFLKMISAG</sequence>
<dbReference type="Gene3D" id="2.110.10.10">
    <property type="entry name" value="Hemopexin-like domain"/>
    <property type="match status" value="1"/>
</dbReference>
<evidence type="ECO:0000256" key="7">
    <source>
        <dbReference type="ARBA" id="ARBA00022801"/>
    </source>
</evidence>
<dbReference type="InterPro" id="IPR024079">
    <property type="entry name" value="MetalloPept_cat_dom_sf"/>
</dbReference>
<feature type="binding site" evidence="14">
    <location>
        <position position="157"/>
    </location>
    <ligand>
        <name>Ca(2+)</name>
        <dbReference type="ChEBI" id="CHEBI:29108"/>
        <label>2</label>
    </ligand>
</feature>
<dbReference type="InterPro" id="IPR006026">
    <property type="entry name" value="Peptidase_Metallo"/>
</dbReference>
<keyword evidence="10" id="KW-0482">Metalloprotease</keyword>
<dbReference type="CDD" id="cd04278">
    <property type="entry name" value="ZnMc_MMP"/>
    <property type="match status" value="1"/>
</dbReference>
<feature type="short sequence motif" description="Cysteine switch" evidence="15">
    <location>
        <begin position="89"/>
        <end position="96"/>
    </location>
</feature>
<feature type="binding site" evidence="13">
    <location>
        <position position="217"/>
    </location>
    <ligand>
        <name>Zn(2+)</name>
        <dbReference type="ChEBI" id="CHEBI:29105"/>
        <label>2</label>
        <note>catalytic</note>
    </ligand>
</feature>
<evidence type="ECO:0000256" key="6">
    <source>
        <dbReference type="ARBA" id="ARBA00022729"/>
    </source>
</evidence>
<feature type="binding site" evidence="14">
    <location>
        <position position="334"/>
    </location>
    <ligand>
        <name>Ca(2+)</name>
        <dbReference type="ChEBI" id="CHEBI:29108"/>
        <label>5</label>
    </ligand>
</feature>
<dbReference type="Pfam" id="PF00045">
    <property type="entry name" value="Hemopexin"/>
    <property type="match status" value="1"/>
</dbReference>
<evidence type="ECO:0000256" key="13">
    <source>
        <dbReference type="PIRSR" id="PIRSR001191-2"/>
    </source>
</evidence>
<feature type="binding site" evidence="14">
    <location>
        <position position="200"/>
    </location>
    <ligand>
        <name>Ca(2+)</name>
        <dbReference type="ChEBI" id="CHEBI:29108"/>
        <label>1</label>
    </ligand>
</feature>
<organism evidence="19">
    <name type="scientific">Ixodes ricinus</name>
    <name type="common">Common tick</name>
    <name type="synonym">Acarus ricinus</name>
    <dbReference type="NCBI Taxonomy" id="34613"/>
    <lineage>
        <taxon>Eukaryota</taxon>
        <taxon>Metazoa</taxon>
        <taxon>Ecdysozoa</taxon>
        <taxon>Arthropoda</taxon>
        <taxon>Chelicerata</taxon>
        <taxon>Arachnida</taxon>
        <taxon>Acari</taxon>
        <taxon>Parasitiformes</taxon>
        <taxon>Ixodida</taxon>
        <taxon>Ixodoidea</taxon>
        <taxon>Ixodidae</taxon>
        <taxon>Ixodinae</taxon>
        <taxon>Ixodes</taxon>
    </lineage>
</organism>
<feature type="repeat" description="Hemopexin" evidence="16">
    <location>
        <begin position="284"/>
        <end position="327"/>
    </location>
</feature>
<keyword evidence="5 13" id="KW-0479">Metal-binding</keyword>
<dbReference type="PANTHER" id="PTHR10201">
    <property type="entry name" value="MATRIX METALLOPROTEINASE"/>
    <property type="match status" value="1"/>
</dbReference>
<feature type="domain" description="Peptidase metallopeptidase" evidence="18">
    <location>
        <begin position="104"/>
        <end position="263"/>
    </location>
</feature>
<evidence type="ECO:0000256" key="15">
    <source>
        <dbReference type="PIRSR" id="PIRSR621190-5"/>
    </source>
</evidence>
<keyword evidence="3" id="KW-0964">Secreted</keyword>
<dbReference type="Pfam" id="PF00413">
    <property type="entry name" value="Peptidase_M10"/>
    <property type="match status" value="1"/>
</dbReference>
<protein>
    <submittedName>
        <fullName evidence="19">Putative macrophage metalloelast</fullName>
    </submittedName>
</protein>
<reference evidence="19" key="1">
    <citation type="submission" date="2012-12" db="EMBL/GenBank/DDBJ databases">
        <title>Identification and characterization of a phenylalanine ammonia-lyase gene family in Isatis indigotica Fort.</title>
        <authorList>
            <person name="Liu Q."/>
            <person name="Chen J."/>
            <person name="Zhou X."/>
            <person name="Di P."/>
            <person name="Xiao Y."/>
            <person name="Xuan H."/>
            <person name="Zhang L."/>
            <person name="Chen W."/>
        </authorList>
    </citation>
    <scope>NUCLEOTIDE SEQUENCE</scope>
    <source>
        <tissue evidence="19">Salivary gland</tissue>
    </source>
</reference>
<dbReference type="Pfam" id="PF01471">
    <property type="entry name" value="PG_binding_1"/>
    <property type="match status" value="1"/>
</dbReference>
<evidence type="ECO:0000256" key="4">
    <source>
        <dbReference type="ARBA" id="ARBA00022670"/>
    </source>
</evidence>
<feature type="binding site" evidence="14">
    <location>
        <position position="193"/>
    </location>
    <ligand>
        <name>Ca(2+)</name>
        <dbReference type="ChEBI" id="CHEBI:29108"/>
        <label>2</label>
    </ligand>
</feature>
<feature type="binding site" evidence="14">
    <location>
        <position position="197"/>
    </location>
    <ligand>
        <name>Ca(2+)</name>
        <dbReference type="ChEBI" id="CHEBI:29108"/>
        <label>3</label>
    </ligand>
</feature>
<proteinExistence type="evidence at transcript level"/>
<evidence type="ECO:0000256" key="17">
    <source>
        <dbReference type="SAM" id="SignalP"/>
    </source>
</evidence>
<feature type="binding site" evidence="14">
    <location>
        <position position="169"/>
    </location>
    <ligand>
        <name>Zn(2+)</name>
        <dbReference type="ChEBI" id="CHEBI:29105"/>
        <label>1</label>
    </ligand>
</feature>
<comment type="cofactor">
    <cofactor evidence="14">
        <name>Ca(2+)</name>
        <dbReference type="ChEBI" id="CHEBI:29108"/>
    </cofactor>
    <text evidence="14">Can bind about 5 Ca(2+) ions per subunit.</text>
</comment>
<evidence type="ECO:0000313" key="19">
    <source>
        <dbReference type="EMBL" id="JAA66366.1"/>
    </source>
</evidence>
<feature type="binding site" description="in inhibited form" evidence="14">
    <location>
        <position position="91"/>
    </location>
    <ligand>
        <name>Zn(2+)</name>
        <dbReference type="ChEBI" id="CHEBI:29105"/>
        <label>2</label>
        <note>catalytic</note>
    </ligand>
</feature>
<dbReference type="PROSITE" id="PS00024">
    <property type="entry name" value="HEMOPEXIN"/>
    <property type="match status" value="1"/>
</dbReference>
<dbReference type="InterPro" id="IPR033739">
    <property type="entry name" value="M10A_MMP"/>
</dbReference>
<feature type="binding site" evidence="14">
    <location>
        <position position="123"/>
    </location>
    <ligand>
        <name>Ca(2+)</name>
        <dbReference type="ChEBI" id="CHEBI:29108"/>
        <label>1</label>
    </ligand>
</feature>
<comment type="subcellular location">
    <subcellularLocation>
        <location evidence="1">Secreted</location>
    </subcellularLocation>
</comment>
<dbReference type="GO" id="GO:0006508">
    <property type="term" value="P:proteolysis"/>
    <property type="evidence" value="ECO:0007669"/>
    <property type="project" value="UniProtKB-KW"/>
</dbReference>
<feature type="binding site" evidence="14">
    <location>
        <position position="191"/>
    </location>
    <ligand>
        <name>Ca(2+)</name>
        <dbReference type="ChEBI" id="CHEBI:29108"/>
        <label>2</label>
    </ligand>
</feature>
<dbReference type="FunFam" id="3.40.390.10:FF:000007">
    <property type="entry name" value="Collagenase 3"/>
    <property type="match status" value="1"/>
</dbReference>
<keyword evidence="4" id="KW-0645">Protease</keyword>
<dbReference type="GO" id="GO:0005576">
    <property type="term" value="C:extracellular region"/>
    <property type="evidence" value="ECO:0007669"/>
    <property type="project" value="UniProtKB-SubCell"/>
</dbReference>
<keyword evidence="11" id="KW-0865">Zymogen</keyword>
<dbReference type="SUPFAM" id="SSF50923">
    <property type="entry name" value="Hemopexin-like domain"/>
    <property type="match status" value="1"/>
</dbReference>
<feature type="binding site" evidence="14">
    <location>
        <position position="195"/>
    </location>
    <ligand>
        <name>Zn(2+)</name>
        <dbReference type="ChEBI" id="CHEBI:29105"/>
        <label>1</label>
    </ligand>
</feature>
<name>A0A0K8R5N1_IXORI</name>
<dbReference type="InterPro" id="IPR021190">
    <property type="entry name" value="Pept_M10A"/>
</dbReference>
<evidence type="ECO:0000256" key="11">
    <source>
        <dbReference type="ARBA" id="ARBA00023145"/>
    </source>
</evidence>
<feature type="binding site" evidence="14">
    <location>
        <position position="182"/>
    </location>
    <ligand>
        <name>Zn(2+)</name>
        <dbReference type="ChEBI" id="CHEBI:29105"/>
        <label>1</label>
    </ligand>
</feature>
<keyword evidence="7" id="KW-0378">Hydrolase</keyword>
<feature type="binding site" evidence="14">
    <location>
        <position position="235"/>
    </location>
    <ligand>
        <name>Zn(2+)</name>
        <dbReference type="ChEBI" id="CHEBI:29105"/>
        <label>2</label>
        <note>catalytic</note>
    </ligand>
</feature>
<evidence type="ECO:0000256" key="3">
    <source>
        <dbReference type="ARBA" id="ARBA00022525"/>
    </source>
</evidence>
<feature type="binding site" evidence="14">
    <location>
        <position position="290"/>
    </location>
    <ligand>
        <name>Ca(2+)</name>
        <dbReference type="ChEBI" id="CHEBI:29108"/>
        <label>5</label>
    </ligand>
</feature>
<dbReference type="PRINTS" id="PR00138">
    <property type="entry name" value="MATRIXIN"/>
</dbReference>
<feature type="binding site" evidence="14">
    <location>
        <position position="288"/>
    </location>
    <ligand>
        <name>Ca(2+)</name>
        <dbReference type="ChEBI" id="CHEBI:29108"/>
        <label>4</label>
    </ligand>
</feature>
<evidence type="ECO:0000256" key="12">
    <source>
        <dbReference type="PIRSR" id="PIRSR001191-1"/>
    </source>
</evidence>
<evidence type="ECO:0000256" key="14">
    <source>
        <dbReference type="PIRSR" id="PIRSR621190-2"/>
    </source>
</evidence>
<dbReference type="InterPro" id="IPR036375">
    <property type="entry name" value="Hemopexin-like_dom_sf"/>
</dbReference>
<dbReference type="PANTHER" id="PTHR10201:SF267">
    <property type="entry name" value="MACROPHAGE METALLOELASTASE"/>
    <property type="match status" value="1"/>
</dbReference>
<evidence type="ECO:0000256" key="16">
    <source>
        <dbReference type="PROSITE-ProRule" id="PRU01011"/>
    </source>
</evidence>
<dbReference type="PROSITE" id="PS00546">
    <property type="entry name" value="CYSTEINE_SWITCH"/>
    <property type="match status" value="1"/>
</dbReference>
<comment type="similarity">
    <text evidence="2">Belongs to the peptidase M10A family.</text>
</comment>
<feature type="binding site" evidence="13">
    <location>
        <position position="221"/>
    </location>
    <ligand>
        <name>Zn(2+)</name>
        <dbReference type="ChEBI" id="CHEBI:29105"/>
        <label>2</label>
        <note>catalytic</note>
    </ligand>
</feature>
<feature type="binding site" evidence="13">
    <location>
        <position position="227"/>
    </location>
    <ligand>
        <name>Zn(2+)</name>
        <dbReference type="ChEBI" id="CHEBI:29105"/>
        <label>2</label>
        <note>catalytic</note>
    </ligand>
</feature>
<keyword evidence="9 14" id="KW-0106">Calcium</keyword>
<comment type="cofactor">
    <cofactor evidence="14">
        <name>Zn(2+)</name>
        <dbReference type="ChEBI" id="CHEBI:29105"/>
    </cofactor>
    <text evidence="14">Binds 2 Zn(2+) ions per subunit.</text>
</comment>
<dbReference type="InterPro" id="IPR021158">
    <property type="entry name" value="Pept_M10A_Zn_BS"/>
</dbReference>
<feature type="binding site" evidence="14">
    <location>
        <position position="174"/>
    </location>
    <ligand>
        <name>Ca(2+)</name>
        <dbReference type="ChEBI" id="CHEBI:29108"/>
        <label>3</label>
    </ligand>
</feature>
<dbReference type="InterPro" id="IPR018486">
    <property type="entry name" value="Hemopexin_CS"/>
</dbReference>
<feature type="active site" evidence="12">
    <location>
        <position position="218"/>
    </location>
</feature>
<dbReference type="SMART" id="SM00120">
    <property type="entry name" value="HX"/>
    <property type="match status" value="1"/>
</dbReference>
<accession>A0A0K8R5N1</accession>
<dbReference type="GO" id="GO:0008270">
    <property type="term" value="F:zinc ion binding"/>
    <property type="evidence" value="ECO:0007669"/>
    <property type="project" value="InterPro"/>
</dbReference>
<evidence type="ECO:0000256" key="8">
    <source>
        <dbReference type="ARBA" id="ARBA00022833"/>
    </source>
</evidence>
<keyword evidence="8 13" id="KW-0862">Zinc</keyword>
<evidence type="ECO:0000256" key="2">
    <source>
        <dbReference type="ARBA" id="ARBA00010370"/>
    </source>
</evidence>
<feature type="chain" id="PRO_5005516336" evidence="17">
    <location>
        <begin position="20"/>
        <end position="353"/>
    </location>
</feature>
<dbReference type="InterPro" id="IPR018487">
    <property type="entry name" value="Hemopexin-like_repeat"/>
</dbReference>
<feature type="binding site" evidence="14">
    <location>
        <position position="175"/>
    </location>
    <ligand>
        <name>Ca(2+)</name>
        <dbReference type="ChEBI" id="CHEBI:29108"/>
        <label>3</label>
    </ligand>
</feature>
<evidence type="ECO:0000259" key="18">
    <source>
        <dbReference type="SMART" id="SM00235"/>
    </source>
</evidence>
<dbReference type="GO" id="GO:0004222">
    <property type="term" value="F:metalloendopeptidase activity"/>
    <property type="evidence" value="ECO:0007669"/>
    <property type="project" value="InterPro"/>
</dbReference>
<dbReference type="EMBL" id="GADI01007442">
    <property type="protein sequence ID" value="JAA66366.1"/>
    <property type="molecule type" value="mRNA"/>
</dbReference>
<evidence type="ECO:0000256" key="10">
    <source>
        <dbReference type="ARBA" id="ARBA00023049"/>
    </source>
</evidence>
<dbReference type="GO" id="GO:0030574">
    <property type="term" value="P:collagen catabolic process"/>
    <property type="evidence" value="ECO:0007669"/>
    <property type="project" value="TreeGrafter"/>
</dbReference>
<feature type="binding site" evidence="14">
    <location>
        <position position="167"/>
    </location>
    <ligand>
        <name>Zn(2+)</name>
        <dbReference type="ChEBI" id="CHEBI:29105"/>
        <label>1</label>
    </ligand>
</feature>
<keyword evidence="6 17" id="KW-0732">Signal</keyword>
<dbReference type="SMART" id="SM00235">
    <property type="entry name" value="ZnMc"/>
    <property type="match status" value="1"/>
</dbReference>
<dbReference type="GO" id="GO:0031012">
    <property type="term" value="C:extracellular matrix"/>
    <property type="evidence" value="ECO:0007669"/>
    <property type="project" value="InterPro"/>
</dbReference>
<dbReference type="InterPro" id="IPR001818">
    <property type="entry name" value="Pept_M10_metallopeptidase"/>
</dbReference>
<dbReference type="PROSITE" id="PS51642">
    <property type="entry name" value="HEMOPEXIN_2"/>
    <property type="match status" value="1"/>
</dbReference>
<feature type="signal peptide" evidence="17">
    <location>
        <begin position="1"/>
        <end position="19"/>
    </location>
</feature>
<dbReference type="SUPFAM" id="SSF47090">
    <property type="entry name" value="PGBD-like"/>
    <property type="match status" value="1"/>
</dbReference>
<evidence type="ECO:0000256" key="1">
    <source>
        <dbReference type="ARBA" id="ARBA00004613"/>
    </source>
</evidence>
<dbReference type="PIRSF" id="PIRSF001191">
    <property type="entry name" value="Peptidase_M10A_matrix"/>
    <property type="match status" value="1"/>
</dbReference>
<dbReference type="InterPro" id="IPR036365">
    <property type="entry name" value="PGBD-like_sf"/>
</dbReference>
<evidence type="ECO:0000256" key="5">
    <source>
        <dbReference type="ARBA" id="ARBA00022723"/>
    </source>
</evidence>
<dbReference type="InterPro" id="IPR002477">
    <property type="entry name" value="Peptidoglycan-bd-like"/>
</dbReference>
<evidence type="ECO:0000256" key="9">
    <source>
        <dbReference type="ARBA" id="ARBA00022837"/>
    </source>
</evidence>
<feature type="binding site" evidence="14">
    <location>
        <position position="200"/>
    </location>
    <ligand>
        <name>Ca(2+)</name>
        <dbReference type="ChEBI" id="CHEBI:29108"/>
        <label>3</label>
    </ligand>
</feature>
<dbReference type="Gene3D" id="3.40.390.10">
    <property type="entry name" value="Collagenase (Catalytic Domain)"/>
    <property type="match status" value="1"/>
</dbReference>
<dbReference type="GO" id="GO:0030198">
    <property type="term" value="P:extracellular matrix organization"/>
    <property type="evidence" value="ECO:0007669"/>
    <property type="project" value="TreeGrafter"/>
</dbReference>
<dbReference type="SUPFAM" id="SSF55486">
    <property type="entry name" value="Metalloproteases ('zincins'), catalytic domain"/>
    <property type="match status" value="1"/>
</dbReference>
<dbReference type="AlphaFoldDB" id="A0A0K8R5N1"/>